<dbReference type="EMBL" id="LGRX02035378">
    <property type="protein sequence ID" value="KAK3235066.1"/>
    <property type="molecule type" value="Genomic_DNA"/>
</dbReference>
<gene>
    <name evidence="2" type="ORF">CYMTET_54714</name>
</gene>
<dbReference type="Proteomes" id="UP001190700">
    <property type="component" value="Unassembled WGS sequence"/>
</dbReference>
<organism evidence="2 3">
    <name type="scientific">Cymbomonas tetramitiformis</name>
    <dbReference type="NCBI Taxonomy" id="36881"/>
    <lineage>
        <taxon>Eukaryota</taxon>
        <taxon>Viridiplantae</taxon>
        <taxon>Chlorophyta</taxon>
        <taxon>Pyramimonadophyceae</taxon>
        <taxon>Pyramimonadales</taxon>
        <taxon>Pyramimonadaceae</taxon>
        <taxon>Cymbomonas</taxon>
    </lineage>
</organism>
<proteinExistence type="predicted"/>
<comment type="caution">
    <text evidence="2">The sequence shown here is derived from an EMBL/GenBank/DDBJ whole genome shotgun (WGS) entry which is preliminary data.</text>
</comment>
<reference evidence="2 3" key="1">
    <citation type="journal article" date="2015" name="Genome Biol. Evol.">
        <title>Comparative Genomics of a Bacterivorous Green Alga Reveals Evolutionary Causalities and Consequences of Phago-Mixotrophic Mode of Nutrition.</title>
        <authorList>
            <person name="Burns J.A."/>
            <person name="Paasch A."/>
            <person name="Narechania A."/>
            <person name="Kim E."/>
        </authorList>
    </citation>
    <scope>NUCLEOTIDE SEQUENCE [LARGE SCALE GENOMIC DNA]</scope>
    <source>
        <strain evidence="2 3">PLY_AMNH</strain>
    </source>
</reference>
<feature type="region of interest" description="Disordered" evidence="1">
    <location>
        <begin position="160"/>
        <end position="248"/>
    </location>
</feature>
<keyword evidence="3" id="KW-1185">Reference proteome</keyword>
<feature type="compositionally biased region" description="Low complexity" evidence="1">
    <location>
        <begin position="230"/>
        <end position="241"/>
    </location>
</feature>
<accession>A0AAE0BEL9</accession>
<evidence type="ECO:0000313" key="2">
    <source>
        <dbReference type="EMBL" id="KAK3235066.1"/>
    </source>
</evidence>
<evidence type="ECO:0000313" key="3">
    <source>
        <dbReference type="Proteomes" id="UP001190700"/>
    </source>
</evidence>
<evidence type="ECO:0000256" key="1">
    <source>
        <dbReference type="SAM" id="MobiDB-lite"/>
    </source>
</evidence>
<dbReference type="AlphaFoldDB" id="A0AAE0BEL9"/>
<name>A0AAE0BEL9_9CHLO</name>
<protein>
    <submittedName>
        <fullName evidence="2">Uncharacterized protein</fullName>
    </submittedName>
</protein>
<feature type="compositionally biased region" description="Basic residues" evidence="1">
    <location>
        <begin position="160"/>
        <end position="182"/>
    </location>
</feature>
<sequence>MSRDELAAFELRVLRLLPQLSSVEAMGRAKTRLLLSDLGILTSFDKLRFDVGVQDELFESKVALFKDAYELTGWQQRSISPFNFNDSELVPFMNEAVKHLVANPVVPLPTNWGSTSGDGATLSLSILFTPKAKPGPYVPPHNRSGKISGDKKVVAKVIERHHHHHHSGHPSGKKGRGRRARNARAAVSGGARKGAPDFFGSPSSPSPSFVVTHSEEPCDYAQEQCAIDTGSEYSEPYGYEEGSSDEYW</sequence>